<name>A0A381PBG1_9ZZZZ</name>
<dbReference type="Pfam" id="PF00378">
    <property type="entry name" value="ECH_1"/>
    <property type="match status" value="1"/>
</dbReference>
<organism evidence="2">
    <name type="scientific">marine metagenome</name>
    <dbReference type="NCBI Taxonomy" id="408172"/>
    <lineage>
        <taxon>unclassified sequences</taxon>
        <taxon>metagenomes</taxon>
        <taxon>ecological metagenomes</taxon>
    </lineage>
</organism>
<accession>A0A381PBG1</accession>
<dbReference type="CDD" id="cd06558">
    <property type="entry name" value="crotonase-like"/>
    <property type="match status" value="1"/>
</dbReference>
<dbReference type="SUPFAM" id="SSF52096">
    <property type="entry name" value="ClpP/crotonase"/>
    <property type="match status" value="1"/>
</dbReference>
<reference evidence="2" key="1">
    <citation type="submission" date="2018-05" db="EMBL/GenBank/DDBJ databases">
        <authorList>
            <person name="Lanie J.A."/>
            <person name="Ng W.-L."/>
            <person name="Kazmierczak K.M."/>
            <person name="Andrzejewski T.M."/>
            <person name="Davidsen T.M."/>
            <person name="Wayne K.J."/>
            <person name="Tettelin H."/>
            <person name="Glass J.I."/>
            <person name="Rusch D."/>
            <person name="Podicherti R."/>
            <person name="Tsui H.-C.T."/>
            <person name="Winkler M.E."/>
        </authorList>
    </citation>
    <scope>NUCLEOTIDE SEQUENCE</scope>
</reference>
<proteinExistence type="inferred from homology"/>
<gene>
    <name evidence="2" type="ORF">METZ01_LOCUS16462</name>
</gene>
<sequence>MTHQYDDISVALHDHVAVVEIQRPPHNFFDVSLIRQIANAFDTLDDDPSCRAIVLASDGKSFCAGANFGSGGNDTSASAEFTEEGFMSTTGTLYREGVRLFSARKPIVAAVQGAAIGGGLGLSLVADFRIASPEARFAANFVKLGIHPGFGLTVTLPAIVGQQTANLMFLTGRRLKGDEALTLGLVDELVEHDKLRERAVEFASEIAENAPLAIVSVRATARQGLAERIDKATDHELSEQQWLRATKDAEEGIKAVSERRVGQFTGT</sequence>
<dbReference type="PANTHER" id="PTHR43802:SF1">
    <property type="entry name" value="IP11341P-RELATED"/>
    <property type="match status" value="1"/>
</dbReference>
<comment type="similarity">
    <text evidence="1">Belongs to the enoyl-CoA hydratase/isomerase family.</text>
</comment>
<protein>
    <recommendedName>
        <fullName evidence="3">Enoyl-CoA hydratase</fullName>
    </recommendedName>
</protein>
<evidence type="ECO:0000256" key="1">
    <source>
        <dbReference type="ARBA" id="ARBA00005254"/>
    </source>
</evidence>
<dbReference type="InterPro" id="IPR018376">
    <property type="entry name" value="Enoyl-CoA_hyd/isom_CS"/>
</dbReference>
<dbReference type="EMBL" id="UINC01000920">
    <property type="protein sequence ID" value="SUZ63608.1"/>
    <property type="molecule type" value="Genomic_DNA"/>
</dbReference>
<dbReference type="GO" id="GO:0003824">
    <property type="term" value="F:catalytic activity"/>
    <property type="evidence" value="ECO:0007669"/>
    <property type="project" value="InterPro"/>
</dbReference>
<dbReference type="PANTHER" id="PTHR43802">
    <property type="entry name" value="ENOYL-COA HYDRATASE"/>
    <property type="match status" value="1"/>
</dbReference>
<dbReference type="InterPro" id="IPR001753">
    <property type="entry name" value="Enoyl-CoA_hydra/iso"/>
</dbReference>
<evidence type="ECO:0000313" key="2">
    <source>
        <dbReference type="EMBL" id="SUZ63608.1"/>
    </source>
</evidence>
<dbReference type="Gene3D" id="3.90.226.10">
    <property type="entry name" value="2-enoyl-CoA Hydratase, Chain A, domain 1"/>
    <property type="match status" value="1"/>
</dbReference>
<dbReference type="InterPro" id="IPR029045">
    <property type="entry name" value="ClpP/crotonase-like_dom_sf"/>
</dbReference>
<evidence type="ECO:0008006" key="3">
    <source>
        <dbReference type="Google" id="ProtNLM"/>
    </source>
</evidence>
<dbReference type="AlphaFoldDB" id="A0A381PBG1"/>
<dbReference type="PROSITE" id="PS00166">
    <property type="entry name" value="ENOYL_COA_HYDRATASE"/>
    <property type="match status" value="1"/>
</dbReference>